<name>A0A1H6E4B3_9ACTN</name>
<gene>
    <name evidence="1" type="ORF">SAMN04489712_13227</name>
</gene>
<evidence type="ECO:0008006" key="3">
    <source>
        <dbReference type="Google" id="ProtNLM"/>
    </source>
</evidence>
<accession>A0A1H6E4B3</accession>
<organism evidence="1 2">
    <name type="scientific">Thermomonospora echinospora</name>
    <dbReference type="NCBI Taxonomy" id="1992"/>
    <lineage>
        <taxon>Bacteria</taxon>
        <taxon>Bacillati</taxon>
        <taxon>Actinomycetota</taxon>
        <taxon>Actinomycetes</taxon>
        <taxon>Streptosporangiales</taxon>
        <taxon>Thermomonosporaceae</taxon>
        <taxon>Thermomonospora</taxon>
    </lineage>
</organism>
<dbReference type="OrthoDB" id="7062283at2"/>
<proteinExistence type="predicted"/>
<reference evidence="2" key="1">
    <citation type="submission" date="2016-10" db="EMBL/GenBank/DDBJ databases">
        <authorList>
            <person name="Varghese N."/>
            <person name="Submissions S."/>
        </authorList>
    </citation>
    <scope>NUCLEOTIDE SEQUENCE [LARGE SCALE GENOMIC DNA]</scope>
    <source>
        <strain evidence="2">DSM 43163</strain>
    </source>
</reference>
<sequence>MRKIPTIFVRDWDGDPKHVTSVRNPECAWVFAGEGIATRKYDGTCVMFDGERWWARREVKPGKATPAGFVLVEEDGETGKRVGWEPIAQSGFAKFHAEALAAADRPGEAPSVWAPGTYELCGPKINRNPERAETHVLIRHALAERVEVPSPTFDGICEVVRRLAAEAGAEGIVWHHPDGRMAKIKARDFPGNGH</sequence>
<evidence type="ECO:0000313" key="1">
    <source>
        <dbReference type="EMBL" id="SEG92109.1"/>
    </source>
</evidence>
<dbReference type="EMBL" id="FNVO01000032">
    <property type="protein sequence ID" value="SEG92109.1"/>
    <property type="molecule type" value="Genomic_DNA"/>
</dbReference>
<dbReference type="Proteomes" id="UP000236723">
    <property type="component" value="Unassembled WGS sequence"/>
</dbReference>
<keyword evidence="2" id="KW-1185">Reference proteome</keyword>
<dbReference type="AlphaFoldDB" id="A0A1H6E4B3"/>
<protein>
    <recommendedName>
        <fullName evidence="3">ATP dependent DNA ligase domain-containing protein</fullName>
    </recommendedName>
</protein>
<dbReference type="RefSeq" id="WP_103944361.1">
    <property type="nucleotide sequence ID" value="NZ_FNVO01000032.1"/>
</dbReference>
<evidence type="ECO:0000313" key="2">
    <source>
        <dbReference type="Proteomes" id="UP000236723"/>
    </source>
</evidence>